<organism evidence="3 4">
    <name type="scientific">Symbiodinium microadriaticum</name>
    <name type="common">Dinoflagellate</name>
    <name type="synonym">Zooxanthella microadriatica</name>
    <dbReference type="NCBI Taxonomy" id="2951"/>
    <lineage>
        <taxon>Eukaryota</taxon>
        <taxon>Sar</taxon>
        <taxon>Alveolata</taxon>
        <taxon>Dinophyceae</taxon>
        <taxon>Suessiales</taxon>
        <taxon>Symbiodiniaceae</taxon>
        <taxon>Symbiodinium</taxon>
    </lineage>
</organism>
<evidence type="ECO:0000256" key="2">
    <source>
        <dbReference type="SAM" id="Phobius"/>
    </source>
</evidence>
<evidence type="ECO:0000256" key="1">
    <source>
        <dbReference type="SAM" id="Coils"/>
    </source>
</evidence>
<evidence type="ECO:0000313" key="4">
    <source>
        <dbReference type="Proteomes" id="UP000186817"/>
    </source>
</evidence>
<accession>A0A1Q9D7W6</accession>
<dbReference type="OrthoDB" id="424618at2759"/>
<dbReference type="Proteomes" id="UP000186817">
    <property type="component" value="Unassembled WGS sequence"/>
</dbReference>
<feature type="transmembrane region" description="Helical" evidence="2">
    <location>
        <begin position="553"/>
        <end position="575"/>
    </location>
</feature>
<sequence length="704" mass="77907">MVVAEIPLPDELYQDALETYLLLQCFQQLYSEESTGKLPHALGMMPRNDVLLLAQQTLTAESHSTLIAYAEALSRQVSAQIHTLLPEPVFGSDCGSAAEILARRFLEDGTAPLWSSGRQVVMVLRKEKPRHGSFQLSEEAASFSIGLMALNGPRCQYLKHICRIWSKTEFGDRAAGSPDKNLAPATLHAVMGVLVMGDVMSQHLGCATFPPSTDGIPVTGTVLDGLSNITGGPPKPLSDMKAGKKDRLGIAEGAKQDVQKLWETVKSKFSSFQTKKKLTFYKVVRYWVLALSRCAPPKVELFKILGSELTRVGIGALPMARVFFFATALLASFCFVVPRPEHPRFRVTPLRHWKTDGQYKQKAPPTSSALCLSLILVTGVFTRARQTWNNRRVPPPKCGLRSTENHSMLLMAEARRLRAEVAKLETEQLRAKEQIMACGGLELVKCSLVRRRPDFPQPVAAPTLKTPTRHVNPGIEAHWETEPPTAHVEPVEGFENEIPVMDHSVRLLATLPYLLPAIDAWRFFGVGVASEAWPALFLGWTSLASEVPQDFHYVFAVLYPVLLFAMPLIAVRRWLPQLLRFNLNQAFLFSGILGLAFHLSSFCRWLGFLCAGDDAVYVPAAAEPPLLPCCHVLLPLMVACIVYSIYCTLCKGSSPDRIPYISAEVRSSLGTSPAVLRSKSCSSFLERKARSHKILPGDRRDDVE</sequence>
<keyword evidence="1" id="KW-0175">Coiled coil</keyword>
<protein>
    <submittedName>
        <fullName evidence="3">Uncharacterized protein</fullName>
    </submittedName>
</protein>
<name>A0A1Q9D7W6_SYMMI</name>
<keyword evidence="4" id="KW-1185">Reference proteome</keyword>
<feature type="transmembrane region" description="Helical" evidence="2">
    <location>
        <begin position="319"/>
        <end position="337"/>
    </location>
</feature>
<keyword evidence="2" id="KW-0812">Transmembrane</keyword>
<dbReference type="AlphaFoldDB" id="A0A1Q9D7W6"/>
<evidence type="ECO:0000313" key="3">
    <source>
        <dbReference type="EMBL" id="OLP91241.1"/>
    </source>
</evidence>
<proteinExistence type="predicted"/>
<feature type="transmembrane region" description="Helical" evidence="2">
    <location>
        <begin position="632"/>
        <end position="649"/>
    </location>
</feature>
<keyword evidence="2" id="KW-0472">Membrane</keyword>
<feature type="coiled-coil region" evidence="1">
    <location>
        <begin position="407"/>
        <end position="434"/>
    </location>
</feature>
<keyword evidence="2" id="KW-1133">Transmembrane helix</keyword>
<comment type="caution">
    <text evidence="3">The sequence shown here is derived from an EMBL/GenBank/DDBJ whole genome shotgun (WGS) entry which is preliminary data.</text>
</comment>
<gene>
    <name evidence="3" type="ORF">AK812_SmicGene27114</name>
</gene>
<dbReference type="EMBL" id="LSRX01000675">
    <property type="protein sequence ID" value="OLP91241.1"/>
    <property type="molecule type" value="Genomic_DNA"/>
</dbReference>
<feature type="transmembrane region" description="Helical" evidence="2">
    <location>
        <begin position="587"/>
        <end position="607"/>
    </location>
</feature>
<reference evidence="3 4" key="1">
    <citation type="submission" date="2016-02" db="EMBL/GenBank/DDBJ databases">
        <title>Genome analysis of coral dinoflagellate symbionts highlights evolutionary adaptations to a symbiotic lifestyle.</title>
        <authorList>
            <person name="Aranda M."/>
            <person name="Li Y."/>
            <person name="Liew Y.J."/>
            <person name="Baumgarten S."/>
            <person name="Simakov O."/>
            <person name="Wilson M."/>
            <person name="Piel J."/>
            <person name="Ashoor H."/>
            <person name="Bougouffa S."/>
            <person name="Bajic V.B."/>
            <person name="Ryu T."/>
            <person name="Ravasi T."/>
            <person name="Bayer T."/>
            <person name="Micklem G."/>
            <person name="Kim H."/>
            <person name="Bhak J."/>
            <person name="Lajeunesse T.C."/>
            <person name="Voolstra C.R."/>
        </authorList>
    </citation>
    <scope>NUCLEOTIDE SEQUENCE [LARGE SCALE GENOMIC DNA]</scope>
    <source>
        <strain evidence="3 4">CCMP2467</strain>
    </source>
</reference>
<feature type="transmembrane region" description="Helical" evidence="2">
    <location>
        <begin position="520"/>
        <end position="541"/>
    </location>
</feature>